<dbReference type="AlphaFoldDB" id="A0A1I7W5Y2"/>
<keyword evidence="1" id="KW-1185">Reference proteome</keyword>
<reference evidence="2" key="1">
    <citation type="submission" date="2016-11" db="UniProtKB">
        <authorList>
            <consortium name="WormBaseParasite"/>
        </authorList>
    </citation>
    <scope>IDENTIFICATION</scope>
</reference>
<evidence type="ECO:0000313" key="2">
    <source>
        <dbReference type="WBParaSite" id="Hba_00013"/>
    </source>
</evidence>
<dbReference type="Proteomes" id="UP000095283">
    <property type="component" value="Unplaced"/>
</dbReference>
<name>A0A1I7W5Y2_HETBA</name>
<sequence>MVRSPTFHDSPSQDVQSYLAPPTLHSIALLPSTNEAASEAGYSFRTGISSLKLLGFHGYIVINKLLLILRIRRHDRSERMITSLGQQSNWLKLLSDNK</sequence>
<evidence type="ECO:0000313" key="1">
    <source>
        <dbReference type="Proteomes" id="UP000095283"/>
    </source>
</evidence>
<protein>
    <submittedName>
        <fullName evidence="2">Uncharacterized protein</fullName>
    </submittedName>
</protein>
<dbReference type="WBParaSite" id="Hba_00013">
    <property type="protein sequence ID" value="Hba_00013"/>
    <property type="gene ID" value="Hba_00013"/>
</dbReference>
<organism evidence="1 2">
    <name type="scientific">Heterorhabditis bacteriophora</name>
    <name type="common">Entomopathogenic nematode worm</name>
    <dbReference type="NCBI Taxonomy" id="37862"/>
    <lineage>
        <taxon>Eukaryota</taxon>
        <taxon>Metazoa</taxon>
        <taxon>Ecdysozoa</taxon>
        <taxon>Nematoda</taxon>
        <taxon>Chromadorea</taxon>
        <taxon>Rhabditida</taxon>
        <taxon>Rhabditina</taxon>
        <taxon>Rhabditomorpha</taxon>
        <taxon>Strongyloidea</taxon>
        <taxon>Heterorhabditidae</taxon>
        <taxon>Heterorhabditis</taxon>
    </lineage>
</organism>
<accession>A0A1I7W5Y2</accession>
<proteinExistence type="predicted"/>